<name>A0ABR5CRW7_9HYPH</name>
<evidence type="ECO:0000256" key="1">
    <source>
        <dbReference type="SAM" id="MobiDB-lite"/>
    </source>
</evidence>
<proteinExistence type="predicted"/>
<evidence type="ECO:0000313" key="4">
    <source>
        <dbReference type="Proteomes" id="UP000052068"/>
    </source>
</evidence>
<dbReference type="Proteomes" id="UP000052068">
    <property type="component" value="Unassembled WGS sequence"/>
</dbReference>
<reference evidence="3 4" key="1">
    <citation type="submission" date="2015-03" db="EMBL/GenBank/DDBJ databases">
        <title>Draft Genome Sequences of Agrobacterium nepotum Strain 39/7T (= CFBP 7436T = LMG 26435T) and Agrobacterium sp. Strain KFB 330 (= CFBP 8308 = LMG 28674).</title>
        <authorList>
            <person name="Kuzmanovic N."/>
            <person name="Pulawska J."/>
            <person name="Obradovic A."/>
        </authorList>
    </citation>
    <scope>NUCLEOTIDE SEQUENCE [LARGE SCALE GENOMIC DNA]</scope>
    <source>
        <strain evidence="3 4">39/7</strain>
    </source>
</reference>
<comment type="caution">
    <text evidence="3">The sequence shown here is derived from an EMBL/GenBank/DDBJ whole genome shotgun (WGS) entry which is preliminary data.</text>
</comment>
<feature type="signal peptide" evidence="2">
    <location>
        <begin position="1"/>
        <end position="20"/>
    </location>
</feature>
<gene>
    <name evidence="3" type="ORF">RS75_11890</name>
</gene>
<feature type="chain" id="PRO_5046540530" description="Glycine-rich cell wall protein" evidence="2">
    <location>
        <begin position="21"/>
        <end position="150"/>
    </location>
</feature>
<accession>A0ABR5CRW7</accession>
<protein>
    <recommendedName>
        <fullName evidence="5">Glycine-rich cell wall protein</fullName>
    </recommendedName>
</protein>
<feature type="compositionally biased region" description="Polar residues" evidence="1">
    <location>
        <begin position="82"/>
        <end position="93"/>
    </location>
</feature>
<keyword evidence="2" id="KW-0732">Signal</keyword>
<evidence type="ECO:0000256" key="2">
    <source>
        <dbReference type="SAM" id="SignalP"/>
    </source>
</evidence>
<organism evidence="3 4">
    <name type="scientific">Rhizobium nepotum 39/7</name>
    <dbReference type="NCBI Taxonomy" id="1368418"/>
    <lineage>
        <taxon>Bacteria</taxon>
        <taxon>Pseudomonadati</taxon>
        <taxon>Pseudomonadota</taxon>
        <taxon>Alphaproteobacteria</taxon>
        <taxon>Hyphomicrobiales</taxon>
        <taxon>Rhizobiaceae</taxon>
        <taxon>Rhizobium/Agrobacterium group</taxon>
        <taxon>Rhizobium</taxon>
    </lineage>
</organism>
<feature type="compositionally biased region" description="Gly residues" evidence="1">
    <location>
        <begin position="43"/>
        <end position="74"/>
    </location>
</feature>
<evidence type="ECO:0000313" key="3">
    <source>
        <dbReference type="EMBL" id="KJF67586.1"/>
    </source>
</evidence>
<feature type="region of interest" description="Disordered" evidence="1">
    <location>
        <begin position="43"/>
        <end position="107"/>
    </location>
</feature>
<dbReference type="EMBL" id="JWJH01000010">
    <property type="protein sequence ID" value="KJF67586.1"/>
    <property type="molecule type" value="Genomic_DNA"/>
</dbReference>
<sequence>MRRMSFALSCGMIVTLAAVVAPVKFDPSSSGIAVFLAEANAKNGGGGGGNGGGSGGGNGGGNSGGNGGGNSGKGGESRSNGKENQPSGTTTKKNAIDDDPSLPAIGVRHKHGITETVLGGRYIMRDGRGRTIVNRAATASDRRRIEALLP</sequence>
<evidence type="ECO:0008006" key="5">
    <source>
        <dbReference type="Google" id="ProtNLM"/>
    </source>
</evidence>
<keyword evidence="4" id="KW-1185">Reference proteome</keyword>